<dbReference type="EMBL" id="JBIRWE010000004">
    <property type="protein sequence ID" value="MFI1964875.1"/>
    <property type="molecule type" value="Genomic_DNA"/>
</dbReference>
<organism evidence="3 4">
    <name type="scientific">Streptomyces pathocidini</name>
    <dbReference type="NCBI Taxonomy" id="1650571"/>
    <lineage>
        <taxon>Bacteria</taxon>
        <taxon>Bacillati</taxon>
        <taxon>Actinomycetota</taxon>
        <taxon>Actinomycetes</taxon>
        <taxon>Kitasatosporales</taxon>
        <taxon>Streptomycetaceae</taxon>
        <taxon>Streptomyces</taxon>
    </lineage>
</organism>
<dbReference type="InterPro" id="IPR002509">
    <property type="entry name" value="NODB_dom"/>
</dbReference>
<dbReference type="PROSITE" id="PS51677">
    <property type="entry name" value="NODB"/>
    <property type="match status" value="1"/>
</dbReference>
<dbReference type="Pfam" id="PF01522">
    <property type="entry name" value="Polysacc_deac_1"/>
    <property type="match status" value="1"/>
</dbReference>
<dbReference type="Gene3D" id="3.20.20.370">
    <property type="entry name" value="Glycoside hydrolase/deacetylase"/>
    <property type="match status" value="1"/>
</dbReference>
<dbReference type="InterPro" id="IPR037950">
    <property type="entry name" value="PgdA-like"/>
</dbReference>
<dbReference type="PANTHER" id="PTHR47561:SF1">
    <property type="entry name" value="POLYSACCHARIDE DEACETYLASE FAMILY PROTEIN (AFU_ORTHOLOGUE AFUA_6G05030)"/>
    <property type="match status" value="1"/>
</dbReference>
<evidence type="ECO:0000256" key="1">
    <source>
        <dbReference type="SAM" id="MobiDB-lite"/>
    </source>
</evidence>
<evidence type="ECO:0000259" key="2">
    <source>
        <dbReference type="PROSITE" id="PS51677"/>
    </source>
</evidence>
<accession>A0ABW7UT57</accession>
<evidence type="ECO:0000313" key="3">
    <source>
        <dbReference type="EMBL" id="MFI1964875.1"/>
    </source>
</evidence>
<name>A0ABW7UT57_9ACTN</name>
<reference evidence="3 4" key="1">
    <citation type="submission" date="2024-10" db="EMBL/GenBank/DDBJ databases">
        <title>The Natural Products Discovery Center: Release of the First 8490 Sequenced Strains for Exploring Actinobacteria Biosynthetic Diversity.</title>
        <authorList>
            <person name="Kalkreuter E."/>
            <person name="Kautsar S.A."/>
            <person name="Yang D."/>
            <person name="Bader C.D."/>
            <person name="Teijaro C.N."/>
            <person name="Fluegel L."/>
            <person name="Davis C.M."/>
            <person name="Simpson J.R."/>
            <person name="Lauterbach L."/>
            <person name="Steele A.D."/>
            <person name="Gui C."/>
            <person name="Meng S."/>
            <person name="Li G."/>
            <person name="Viehrig K."/>
            <person name="Ye F."/>
            <person name="Su P."/>
            <person name="Kiefer A.F."/>
            <person name="Nichols A."/>
            <person name="Cepeda A.J."/>
            <person name="Yan W."/>
            <person name="Fan B."/>
            <person name="Jiang Y."/>
            <person name="Adhikari A."/>
            <person name="Zheng C.-J."/>
            <person name="Schuster L."/>
            <person name="Cowan T.M."/>
            <person name="Smanski M.J."/>
            <person name="Chevrette M.G."/>
            <person name="De Carvalho L.P.S."/>
            <person name="Shen B."/>
        </authorList>
    </citation>
    <scope>NUCLEOTIDE SEQUENCE [LARGE SCALE GENOMIC DNA]</scope>
    <source>
        <strain evidence="3 4">NPDC020327</strain>
    </source>
</reference>
<dbReference type="CDD" id="cd10938">
    <property type="entry name" value="CE4_HpPgdA_like"/>
    <property type="match status" value="1"/>
</dbReference>
<proteinExistence type="predicted"/>
<gene>
    <name evidence="3" type="ORF">ACH429_12305</name>
</gene>
<feature type="domain" description="NodB homology" evidence="2">
    <location>
        <begin position="38"/>
        <end position="259"/>
    </location>
</feature>
<evidence type="ECO:0000313" key="4">
    <source>
        <dbReference type="Proteomes" id="UP001611548"/>
    </source>
</evidence>
<protein>
    <submittedName>
        <fullName evidence="3">Polysaccharide deacetylase</fullName>
    </submittedName>
</protein>
<feature type="region of interest" description="Disordered" evidence="1">
    <location>
        <begin position="272"/>
        <end position="292"/>
    </location>
</feature>
<dbReference type="PANTHER" id="PTHR47561">
    <property type="entry name" value="POLYSACCHARIDE DEACETYLASE FAMILY PROTEIN (AFU_ORTHOLOGUE AFUA_6G05030)"/>
    <property type="match status" value="1"/>
</dbReference>
<dbReference type="Proteomes" id="UP001611548">
    <property type="component" value="Unassembled WGS sequence"/>
</dbReference>
<dbReference type="RefSeq" id="WP_055473457.1">
    <property type="nucleotide sequence ID" value="NZ_JBEZHZ010000080.1"/>
</dbReference>
<dbReference type="InterPro" id="IPR011330">
    <property type="entry name" value="Glyco_hydro/deAcase_b/a-brl"/>
</dbReference>
<keyword evidence="4" id="KW-1185">Reference proteome</keyword>
<sequence length="292" mass="32677">MNSSSHWLTPGKAAAVALTFDVDAETGVLSANGKYARHAMTMTHQAFGPDVGVPRILGILRDLEVPATFFFPGWVAERRPGLVAQVVEAGHEVAHHSYSHVPATSMSFAEERADFERALEVFKNLDVPVYGHRAGLWEASWQTASLVAEYGLVYDSSMMNDDRPYHVPTEKGGIVELPPHWSLDDWEQYAFLPAPQIGSIIEDPRKVLSMWKYELDAMRRYNSLFMLTNHPFLTGRPGRAEALRSLIEYGRSHGDVEFLTCRELAERAKGDRTLAERPLQEPEIEPGLFPAS</sequence>
<dbReference type="SUPFAM" id="SSF88713">
    <property type="entry name" value="Glycoside hydrolase/deacetylase"/>
    <property type="match status" value="1"/>
</dbReference>
<comment type="caution">
    <text evidence="3">The sequence shown here is derived from an EMBL/GenBank/DDBJ whole genome shotgun (WGS) entry which is preliminary data.</text>
</comment>